<proteinExistence type="inferred from homology"/>
<evidence type="ECO:0000256" key="4">
    <source>
        <dbReference type="ARBA" id="ARBA00022485"/>
    </source>
</evidence>
<accession>A0ABX5CPW1</accession>
<evidence type="ECO:0000256" key="6">
    <source>
        <dbReference type="ARBA" id="ARBA00022723"/>
    </source>
</evidence>
<keyword evidence="4" id="KW-0004">4Fe-4S</keyword>
<dbReference type="CDD" id="cd02791">
    <property type="entry name" value="MopB_CT_Nitrate-R-NapA-like"/>
    <property type="match status" value="1"/>
</dbReference>
<keyword evidence="13" id="KW-1185">Reference proteome</keyword>
<evidence type="ECO:0000313" key="12">
    <source>
        <dbReference type="EMBL" id="PRO69460.1"/>
    </source>
</evidence>
<dbReference type="SMART" id="SM00926">
    <property type="entry name" value="Molybdop_Fe4S4"/>
    <property type="match status" value="1"/>
</dbReference>
<name>A0ABX5CPW1_9ALTE</name>
<organism evidence="12 13">
    <name type="scientific">Alteromonas gracilis</name>
    <dbReference type="NCBI Taxonomy" id="1479524"/>
    <lineage>
        <taxon>Bacteria</taxon>
        <taxon>Pseudomonadati</taxon>
        <taxon>Pseudomonadota</taxon>
        <taxon>Gammaproteobacteria</taxon>
        <taxon>Alteromonadales</taxon>
        <taxon>Alteromonadaceae</taxon>
        <taxon>Alteromonas/Salinimonas group</taxon>
        <taxon>Alteromonas</taxon>
    </lineage>
</organism>
<dbReference type="SUPFAM" id="SSF53706">
    <property type="entry name" value="Formate dehydrogenase/DMSO reductase, domains 1-3"/>
    <property type="match status" value="1"/>
</dbReference>
<dbReference type="Pfam" id="PF04324">
    <property type="entry name" value="Fer2_BFD"/>
    <property type="match status" value="1"/>
</dbReference>
<dbReference type="PROSITE" id="PS51669">
    <property type="entry name" value="4FE4S_MOW_BIS_MGD"/>
    <property type="match status" value="1"/>
</dbReference>
<dbReference type="Gene3D" id="2.20.25.90">
    <property type="entry name" value="ADC-like domains"/>
    <property type="match status" value="1"/>
</dbReference>
<dbReference type="Pfam" id="PF01568">
    <property type="entry name" value="Molydop_binding"/>
    <property type="match status" value="1"/>
</dbReference>
<evidence type="ECO:0000256" key="1">
    <source>
        <dbReference type="ARBA" id="ARBA00001942"/>
    </source>
</evidence>
<dbReference type="Proteomes" id="UP000239539">
    <property type="component" value="Unassembled WGS sequence"/>
</dbReference>
<dbReference type="InterPro" id="IPR050123">
    <property type="entry name" value="Prok_molybdopt-oxidoreductase"/>
</dbReference>
<dbReference type="SUPFAM" id="SSF50692">
    <property type="entry name" value="ADC-like"/>
    <property type="match status" value="1"/>
</dbReference>
<dbReference type="InterPro" id="IPR006657">
    <property type="entry name" value="MoPterin_dinucl-bd_dom"/>
</dbReference>
<keyword evidence="5" id="KW-0500">Molybdenum</keyword>
<dbReference type="CDD" id="cd02754">
    <property type="entry name" value="MopB_Nitrate-R-NapA-like"/>
    <property type="match status" value="1"/>
</dbReference>
<dbReference type="Gene3D" id="2.40.40.20">
    <property type="match status" value="1"/>
</dbReference>
<evidence type="ECO:0000259" key="11">
    <source>
        <dbReference type="PROSITE" id="PS51669"/>
    </source>
</evidence>
<dbReference type="Gene3D" id="3.40.228.10">
    <property type="entry name" value="Dimethylsulfoxide Reductase, domain 2"/>
    <property type="match status" value="1"/>
</dbReference>
<dbReference type="PANTHER" id="PTHR43105:SF9">
    <property type="entry name" value="NADPH-FE(3+) OXIDOREDUCTASE SUBUNIT ALPHA"/>
    <property type="match status" value="1"/>
</dbReference>
<dbReference type="Gene3D" id="3.40.50.740">
    <property type="match status" value="1"/>
</dbReference>
<keyword evidence="8" id="KW-0408">Iron</keyword>
<dbReference type="EMBL" id="PVNO01000024">
    <property type="protein sequence ID" value="PRO69460.1"/>
    <property type="molecule type" value="Genomic_DNA"/>
</dbReference>
<evidence type="ECO:0000256" key="3">
    <source>
        <dbReference type="ARBA" id="ARBA00008747"/>
    </source>
</evidence>
<dbReference type="RefSeq" id="WP_105930769.1">
    <property type="nucleotide sequence ID" value="NZ_PVNO01000024.1"/>
</dbReference>
<reference evidence="13" key="1">
    <citation type="journal article" date="2020" name="Int. J. Syst. Evol. Microbiol.">
        <title>Alteromonas alba sp. nov., a marine bacterium isolated from the seawater of the West Pacific Ocean.</title>
        <authorList>
            <person name="Sun C."/>
            <person name="Wu Y.-H."/>
            <person name="Xamxidin M."/>
            <person name="Cheng H."/>
            <person name="Xu X.-W."/>
        </authorList>
    </citation>
    <scope>NUCLEOTIDE SEQUENCE [LARGE SCALE GENOMIC DNA]</scope>
    <source>
        <strain evidence="13">9a2</strain>
    </source>
</reference>
<dbReference type="Gene3D" id="1.10.10.1100">
    <property type="entry name" value="BFD-like [2Fe-2S]-binding domain"/>
    <property type="match status" value="1"/>
</dbReference>
<comment type="cofactor">
    <cofactor evidence="1">
        <name>Mo-bis(molybdopterin guanine dinucleotide)</name>
        <dbReference type="ChEBI" id="CHEBI:60539"/>
    </cofactor>
</comment>
<dbReference type="InterPro" id="IPR041854">
    <property type="entry name" value="BFD-like_2Fe2S-bd_dom_sf"/>
</dbReference>
<keyword evidence="10" id="KW-0534">Nitrate assimilation</keyword>
<comment type="similarity">
    <text evidence="3">Belongs to the prokaryotic molybdopterin-containing oxidoreductase family. NasA/NapA/NarB subfamily.</text>
</comment>
<feature type="domain" description="4Fe-4S Mo/W bis-MGD-type" evidence="11">
    <location>
        <begin position="13"/>
        <end position="73"/>
    </location>
</feature>
<evidence type="ECO:0000256" key="5">
    <source>
        <dbReference type="ARBA" id="ARBA00022505"/>
    </source>
</evidence>
<dbReference type="PANTHER" id="PTHR43105">
    <property type="entry name" value="RESPIRATORY NITRATE REDUCTASE"/>
    <property type="match status" value="1"/>
</dbReference>
<comment type="caution">
    <text evidence="12">The sequence shown here is derived from an EMBL/GenBank/DDBJ whole genome shotgun (WGS) entry which is preliminary data.</text>
</comment>
<dbReference type="Pfam" id="PF00384">
    <property type="entry name" value="Molybdopterin"/>
    <property type="match status" value="1"/>
</dbReference>
<dbReference type="InterPro" id="IPR009010">
    <property type="entry name" value="Asp_de-COase-like_dom_sf"/>
</dbReference>
<evidence type="ECO:0000256" key="8">
    <source>
        <dbReference type="ARBA" id="ARBA00023004"/>
    </source>
</evidence>
<keyword evidence="7" id="KW-0560">Oxidoreductase</keyword>
<evidence type="ECO:0000256" key="9">
    <source>
        <dbReference type="ARBA" id="ARBA00023014"/>
    </source>
</evidence>
<keyword evidence="6" id="KW-0479">Metal-binding</keyword>
<keyword evidence="9" id="KW-0411">Iron-sulfur</keyword>
<gene>
    <name evidence="12" type="ORF">C6Y39_08125</name>
</gene>
<protein>
    <submittedName>
        <fullName evidence="12">Nitrate reductase</fullName>
    </submittedName>
</protein>
<evidence type="ECO:0000313" key="13">
    <source>
        <dbReference type="Proteomes" id="UP000239539"/>
    </source>
</evidence>
<dbReference type="Pfam" id="PF04879">
    <property type="entry name" value="Molybdop_Fe4S4"/>
    <property type="match status" value="1"/>
</dbReference>
<evidence type="ECO:0000256" key="2">
    <source>
        <dbReference type="ARBA" id="ARBA00001966"/>
    </source>
</evidence>
<sequence>MNMATRQPDMMSEQLKQTTCPYCGVGCGVDISCNVSTRAITLDTVKGTPEHPANYGRLCVKGTNLLETNDLNGRLLHPTIAGQSVDWDTATDVIADKITSTIAQYGADAVAFYVSGQLLTEDYYVANKLMKGYIGSANIDTNSRLCMSSAVAAYKRAFGEDVVPCDYTDLECTDLLVITGSNTAWAHPVLFQRIQRAKLKNPNMKVIVVDPRKTETCTIADLHLPIKPGSDVALFNGLLSYANAQGRIDRTTVETYAEGLDKALESASSLTLGDVASVCGIELSKVKAFFGAFCEASRAITFYSMGVNQSSAGVDKAQAIINCHLATDLIAKDGCGPFSITGQPNAMGGREVGGLANMLAAHMDLDNPEHIESVKTYWDAPVMPKGQGLKAVDLFNAIEEGKVKFVWIMGTNPVVSMPNRVQVERALSKCEMVVVSDIVESNDTLAFAHIALPATGWSEKDGTVTNSERCISRQRGILPPPGNAKHDWQIMCDVATKMGFGEAFCFTHPSQIFCEYAGLTGYQNNGKRQLDLSPLQALSEVQYNGLSPIQWPFQNAALNTSSPCAKLEANNKPNLISKRPFEDKQFSTPSGKAKLIPVVYKAPLQVTSGAYPFVVNSGRARDQWHTMTRTGKAAKLLAHMPSASVYINPKDAADLGVANNDLVSLTSAVCQDAPVIYPVKADTDMREGEVFIPIHWSAQWGSHSKLGVLYASAVDPISGQPELKHAAVAIAPVHYATYGKLFLTSKLQSSHDSKTNIDSPSIDNPNIDNHDTLKEMCDYWNKTPLEAGGATSSGSSSEEALSVLNVASNKGRREFTQSLIPQLPQNAVLLQFHHHTYSVCLALVDDTLSFAAFLGDEPEKTARAPADAHTTAAAAPHSTSTWSVPNEWLASLLNTSISTDIQRNLLRGQVDEAFLNGDVVCSCFEVREKTITNAVEEGCSSVAELGEALKCGTNCGSCKPALSQLIDKHLVIEIQSI</sequence>
<evidence type="ECO:0000256" key="7">
    <source>
        <dbReference type="ARBA" id="ARBA00023002"/>
    </source>
</evidence>
<comment type="cofactor">
    <cofactor evidence="2">
        <name>[4Fe-4S] cluster</name>
        <dbReference type="ChEBI" id="CHEBI:49883"/>
    </cofactor>
</comment>
<dbReference type="InterPro" id="IPR041957">
    <property type="entry name" value="CT_Nitrate-R-NapA-like"/>
</dbReference>
<dbReference type="InterPro" id="IPR007419">
    <property type="entry name" value="BFD-like_2Fe2S-bd_dom"/>
</dbReference>
<dbReference type="InterPro" id="IPR006656">
    <property type="entry name" value="Mopterin_OxRdtase"/>
</dbReference>
<dbReference type="InterPro" id="IPR006963">
    <property type="entry name" value="Mopterin_OxRdtase_4Fe-4S_dom"/>
</dbReference>
<evidence type="ECO:0000256" key="10">
    <source>
        <dbReference type="ARBA" id="ARBA00023063"/>
    </source>
</evidence>